<evidence type="ECO:0000313" key="3">
    <source>
        <dbReference type="Proteomes" id="UP000325440"/>
    </source>
</evidence>
<proteinExistence type="predicted"/>
<accession>A0A5E4MD09</accession>
<dbReference type="Proteomes" id="UP000325440">
    <property type="component" value="Unassembled WGS sequence"/>
</dbReference>
<organism evidence="2 3">
    <name type="scientific">Cinara cedri</name>
    <dbReference type="NCBI Taxonomy" id="506608"/>
    <lineage>
        <taxon>Eukaryota</taxon>
        <taxon>Metazoa</taxon>
        <taxon>Ecdysozoa</taxon>
        <taxon>Arthropoda</taxon>
        <taxon>Hexapoda</taxon>
        <taxon>Insecta</taxon>
        <taxon>Pterygota</taxon>
        <taxon>Neoptera</taxon>
        <taxon>Paraneoptera</taxon>
        <taxon>Hemiptera</taxon>
        <taxon>Sternorrhyncha</taxon>
        <taxon>Aphidomorpha</taxon>
        <taxon>Aphidoidea</taxon>
        <taxon>Aphididae</taxon>
        <taxon>Lachninae</taxon>
        <taxon>Cinara</taxon>
    </lineage>
</organism>
<dbReference type="PANTHER" id="PTHR21505">
    <property type="entry name" value="MADF DOMAIN-CONTAINING PROTEIN-RELATED"/>
    <property type="match status" value="1"/>
</dbReference>
<gene>
    <name evidence="2" type="ORF">CINCED_3A000880</name>
</gene>
<evidence type="ECO:0000259" key="1">
    <source>
        <dbReference type="PROSITE" id="PS51029"/>
    </source>
</evidence>
<dbReference type="OrthoDB" id="6622077at2759"/>
<name>A0A5E4MD09_9HEMI</name>
<protein>
    <submittedName>
        <fullName evidence="2">MADF domain</fullName>
    </submittedName>
</protein>
<dbReference type="SMART" id="SM00595">
    <property type="entry name" value="MADF"/>
    <property type="match status" value="1"/>
</dbReference>
<dbReference type="PANTHER" id="PTHR21505:SF12">
    <property type="entry name" value="MADF DOMAIN-CONTAINING PROTEIN-RELATED"/>
    <property type="match status" value="1"/>
</dbReference>
<dbReference type="EMBL" id="CABPRJ010000065">
    <property type="protein sequence ID" value="VVC27155.1"/>
    <property type="molecule type" value="Genomic_DNA"/>
</dbReference>
<dbReference type="AlphaFoldDB" id="A0A5E4MD09"/>
<evidence type="ECO:0000313" key="2">
    <source>
        <dbReference type="EMBL" id="VVC27155.1"/>
    </source>
</evidence>
<dbReference type="Pfam" id="PF10545">
    <property type="entry name" value="MADF_DNA_bdg"/>
    <property type="match status" value="1"/>
</dbReference>
<keyword evidence="3" id="KW-1185">Reference proteome</keyword>
<dbReference type="InterPro" id="IPR006578">
    <property type="entry name" value="MADF-dom"/>
</dbReference>
<sequence>MDGNQTLRFIEAYKAAKLIWDANHTDYCNKIKRNGALERVANEFNTGVSVVKIKIKNLRSYFPKERQKSLKRKSGSGADETNVSSWFAYAPLSFLLRIVRRLKKQ</sequence>
<dbReference type="PROSITE" id="PS51029">
    <property type="entry name" value="MADF"/>
    <property type="match status" value="1"/>
</dbReference>
<reference evidence="2 3" key="1">
    <citation type="submission" date="2019-08" db="EMBL/GenBank/DDBJ databases">
        <authorList>
            <person name="Alioto T."/>
            <person name="Alioto T."/>
            <person name="Gomez Garrido J."/>
        </authorList>
    </citation>
    <scope>NUCLEOTIDE SEQUENCE [LARGE SCALE GENOMIC DNA]</scope>
</reference>
<feature type="domain" description="MADF" evidence="1">
    <location>
        <begin position="8"/>
        <end position="100"/>
    </location>
</feature>